<accession>A0A2M9DCJ2</accession>
<evidence type="ECO:0000313" key="1">
    <source>
        <dbReference type="EMBL" id="APX90397.1"/>
    </source>
</evidence>
<proteinExistence type="predicted"/>
<reference evidence="1 2" key="1">
    <citation type="submission" date="2017-01" db="EMBL/GenBank/DDBJ databases">
        <title>Genomic analysis of Xuhuaishuia manganoxidans DY6-4.</title>
        <authorList>
            <person name="Wang X."/>
        </authorList>
    </citation>
    <scope>NUCLEOTIDE SEQUENCE [LARGE SCALE GENOMIC DNA]</scope>
    <source>
        <strain evidence="1 2">DY6-4</strain>
    </source>
</reference>
<sequence>MTAKATISAIRFGTGLSPRYPAPADAAALMAGLDAPDEAARRFPMQSFEARRVTADAFQTLRRQMKSDRSNAEVKARLKAAGKEMDAGTARDAMNFLSRGIHSPAPLRERLTWFWADHFTVRARPRALRGAVTNYVEDAIRPHVAGRFGAMLRAVVTHPMMLEYLDQSRSFGPNSPVGLKKGRGVNENLAREMLELHTLGVGGPYDQQDVKQMALLLTGLYADLGRGFTYRRNIAEPGTKTVLGQRFGGKRPAIEDIHAALEMLARHPATARHLARKLAVHFLGPAPPDDLIEAMAGAYLAGGDDLRAMTAAMLDHPAAWEPLGTKARRPLEFIVAAYRALDPEEEALHRMKRKDRQRSIFGPLSVMGQPFQQPSAPNGWPEEDEAWITPQAMAARIQWAMAVPSEVHRDLPDPRLFLETALADAADGRLRFAVSAAETRWEGVGLVLASPAFNRR</sequence>
<dbReference type="OrthoDB" id="9772295at2"/>
<name>A0A1U7DK52_9RHOB</name>
<dbReference type="AlphaFoldDB" id="A0A1U7DK52"/>
<dbReference type="STRING" id="1267768.BV394_12205"/>
<dbReference type="InterPro" id="IPR014917">
    <property type="entry name" value="DUF1800"/>
</dbReference>
<dbReference type="Proteomes" id="UP000187266">
    <property type="component" value="Chromosome"/>
</dbReference>
<dbReference type="Pfam" id="PF08811">
    <property type="entry name" value="DUF1800"/>
    <property type="match status" value="1"/>
</dbReference>
<accession>A0A1U7DK52</accession>
<organism evidence="1 2">
    <name type="scientific">Brevirhabdus pacifica</name>
    <dbReference type="NCBI Taxonomy" id="1267768"/>
    <lineage>
        <taxon>Bacteria</taxon>
        <taxon>Pseudomonadati</taxon>
        <taxon>Pseudomonadota</taxon>
        <taxon>Alphaproteobacteria</taxon>
        <taxon>Rhodobacterales</taxon>
        <taxon>Paracoccaceae</taxon>
        <taxon>Brevirhabdus</taxon>
    </lineage>
</organism>
<dbReference type="EMBL" id="CP019124">
    <property type="protein sequence ID" value="APX90397.1"/>
    <property type="molecule type" value="Genomic_DNA"/>
</dbReference>
<evidence type="ECO:0000313" key="2">
    <source>
        <dbReference type="Proteomes" id="UP000187266"/>
    </source>
</evidence>
<keyword evidence="2" id="KW-1185">Reference proteome</keyword>
<dbReference type="RefSeq" id="WP_076980415.1">
    <property type="nucleotide sequence ID" value="NZ_CP019124.1"/>
</dbReference>
<protein>
    <submittedName>
        <fullName evidence="1">Uncharacterized protein</fullName>
    </submittedName>
</protein>
<gene>
    <name evidence="1" type="ORF">BV394_12205</name>
</gene>